<evidence type="ECO:0000313" key="2">
    <source>
        <dbReference type="EMBL" id="KAJ8735872.1"/>
    </source>
</evidence>
<reference evidence="2" key="1">
    <citation type="submission" date="2023-03" db="EMBL/GenBank/DDBJ databases">
        <title>Chromosome-level genomes of two armyworms, Mythimna separata and Mythimna loreyi, provide insights into the biosynthesis and reception of sex pheromones.</title>
        <authorList>
            <person name="Zhao H."/>
        </authorList>
    </citation>
    <scope>NUCLEOTIDE SEQUENCE</scope>
    <source>
        <strain evidence="2">BeijingLab</strain>
        <tissue evidence="2">Pupa</tissue>
    </source>
</reference>
<keyword evidence="3" id="KW-1185">Reference proteome</keyword>
<keyword evidence="1" id="KW-0732">Signal</keyword>
<proteinExistence type="predicted"/>
<name>A0AAD7Z221_MYTSE</name>
<feature type="signal peptide" evidence="1">
    <location>
        <begin position="1"/>
        <end position="16"/>
    </location>
</feature>
<evidence type="ECO:0000256" key="1">
    <source>
        <dbReference type="SAM" id="SignalP"/>
    </source>
</evidence>
<dbReference type="AlphaFoldDB" id="A0AAD7Z221"/>
<gene>
    <name evidence="2" type="ORF">PYW07_007492</name>
</gene>
<feature type="chain" id="PRO_5042290966" evidence="1">
    <location>
        <begin position="17"/>
        <end position="183"/>
    </location>
</feature>
<comment type="caution">
    <text evidence="2">The sequence shown here is derived from an EMBL/GenBank/DDBJ whole genome shotgun (WGS) entry which is preliminary data.</text>
</comment>
<organism evidence="2 3">
    <name type="scientific">Mythimna separata</name>
    <name type="common">Oriental armyworm</name>
    <name type="synonym">Pseudaletia separata</name>
    <dbReference type="NCBI Taxonomy" id="271217"/>
    <lineage>
        <taxon>Eukaryota</taxon>
        <taxon>Metazoa</taxon>
        <taxon>Ecdysozoa</taxon>
        <taxon>Arthropoda</taxon>
        <taxon>Hexapoda</taxon>
        <taxon>Insecta</taxon>
        <taxon>Pterygota</taxon>
        <taxon>Neoptera</taxon>
        <taxon>Endopterygota</taxon>
        <taxon>Lepidoptera</taxon>
        <taxon>Glossata</taxon>
        <taxon>Ditrysia</taxon>
        <taxon>Noctuoidea</taxon>
        <taxon>Noctuidae</taxon>
        <taxon>Noctuinae</taxon>
        <taxon>Hadenini</taxon>
        <taxon>Mythimna</taxon>
    </lineage>
</organism>
<sequence length="183" mass="18646">MKFMLIFATAVAMAVASPYRGLVDPGAAGPAPAPKDEPIAIGPVFLEYEPIAIGPELVELPIVPGPVPVLPEVVMPPVAPSPEQPVIPAPAPVLPEVIAPPVAPAPAPVGNPLVQIILNINGEVSSPGVVVPQPPIEVIPGPIHVVDSAPEPVEIGPAIVPEPVDIGVPIVPFPVDNLPEELN</sequence>
<dbReference type="Proteomes" id="UP001231518">
    <property type="component" value="Chromosome 2"/>
</dbReference>
<protein>
    <submittedName>
        <fullName evidence="2">Uncharacterized protein</fullName>
    </submittedName>
</protein>
<evidence type="ECO:0000313" key="3">
    <source>
        <dbReference type="Proteomes" id="UP001231518"/>
    </source>
</evidence>
<dbReference type="EMBL" id="JARGEI010000002">
    <property type="protein sequence ID" value="KAJ8735872.1"/>
    <property type="molecule type" value="Genomic_DNA"/>
</dbReference>
<accession>A0AAD7Z221</accession>